<reference evidence="4" key="1">
    <citation type="submission" date="2020-10" db="EMBL/GenBank/DDBJ databases">
        <authorList>
            <person name="Han B."/>
            <person name="Lu T."/>
            <person name="Zhao Q."/>
            <person name="Huang X."/>
            <person name="Zhao Y."/>
        </authorList>
    </citation>
    <scope>NUCLEOTIDE SEQUENCE</scope>
</reference>
<dbReference type="Pfam" id="PF00646">
    <property type="entry name" value="F-box"/>
    <property type="match status" value="1"/>
</dbReference>
<feature type="region of interest" description="Disordered" evidence="1">
    <location>
        <begin position="218"/>
        <end position="245"/>
    </location>
</feature>
<organism evidence="4 5">
    <name type="scientific">Miscanthus lutarioriparius</name>
    <dbReference type="NCBI Taxonomy" id="422564"/>
    <lineage>
        <taxon>Eukaryota</taxon>
        <taxon>Viridiplantae</taxon>
        <taxon>Streptophyta</taxon>
        <taxon>Embryophyta</taxon>
        <taxon>Tracheophyta</taxon>
        <taxon>Spermatophyta</taxon>
        <taxon>Magnoliopsida</taxon>
        <taxon>Liliopsida</taxon>
        <taxon>Poales</taxon>
        <taxon>Poaceae</taxon>
        <taxon>PACMAD clade</taxon>
        <taxon>Panicoideae</taxon>
        <taxon>Andropogonodae</taxon>
        <taxon>Andropogoneae</taxon>
        <taxon>Saccharinae</taxon>
        <taxon>Miscanthus</taxon>
    </lineage>
</organism>
<dbReference type="OrthoDB" id="683431at2759"/>
<keyword evidence="5" id="KW-1185">Reference proteome</keyword>
<evidence type="ECO:0000313" key="5">
    <source>
        <dbReference type="Proteomes" id="UP000604825"/>
    </source>
</evidence>
<feature type="region of interest" description="Disordered" evidence="1">
    <location>
        <begin position="580"/>
        <end position="624"/>
    </location>
</feature>
<dbReference type="SUPFAM" id="SSF52047">
    <property type="entry name" value="RNI-like"/>
    <property type="match status" value="1"/>
</dbReference>
<evidence type="ECO:0000313" key="4">
    <source>
        <dbReference type="EMBL" id="CAD6256385.1"/>
    </source>
</evidence>
<dbReference type="CDD" id="cd22160">
    <property type="entry name" value="F-box_AtFBL13-like"/>
    <property type="match status" value="1"/>
</dbReference>
<evidence type="ECO:0000259" key="3">
    <source>
        <dbReference type="Pfam" id="PF00646"/>
    </source>
</evidence>
<evidence type="ECO:0000256" key="1">
    <source>
        <dbReference type="SAM" id="MobiDB-lite"/>
    </source>
</evidence>
<feature type="signal peptide" evidence="2">
    <location>
        <begin position="1"/>
        <end position="28"/>
    </location>
</feature>
<dbReference type="InterPro" id="IPR001810">
    <property type="entry name" value="F-box_dom"/>
</dbReference>
<feature type="compositionally biased region" description="Low complexity" evidence="1">
    <location>
        <begin position="580"/>
        <end position="603"/>
    </location>
</feature>
<accession>A0A811QKD1</accession>
<name>A0A811QKD1_9POAL</name>
<dbReference type="InterPro" id="IPR053781">
    <property type="entry name" value="F-box_AtFBL13-like"/>
</dbReference>
<dbReference type="InterPro" id="IPR036047">
    <property type="entry name" value="F-box-like_dom_sf"/>
</dbReference>
<feature type="domain" description="F-box" evidence="3">
    <location>
        <begin position="165"/>
        <end position="204"/>
    </location>
</feature>
<dbReference type="InterPro" id="IPR053197">
    <property type="entry name" value="F-box_SCFL_complex_component"/>
</dbReference>
<feature type="chain" id="PRO_5032756728" description="F-box domain-containing protein" evidence="2">
    <location>
        <begin position="29"/>
        <end position="624"/>
    </location>
</feature>
<protein>
    <recommendedName>
        <fullName evidence="3">F-box domain-containing protein</fullName>
    </recommendedName>
</protein>
<dbReference type="Gene3D" id="1.20.1280.50">
    <property type="match status" value="1"/>
</dbReference>
<dbReference type="PANTHER" id="PTHR34223">
    <property type="entry name" value="OS11G0201299 PROTEIN"/>
    <property type="match status" value="1"/>
</dbReference>
<gene>
    <name evidence="4" type="ORF">NCGR_LOCUS39893</name>
</gene>
<evidence type="ECO:0000256" key="2">
    <source>
        <dbReference type="SAM" id="SignalP"/>
    </source>
</evidence>
<dbReference type="AlphaFoldDB" id="A0A811QKD1"/>
<dbReference type="Gene3D" id="3.80.10.10">
    <property type="entry name" value="Ribonuclease Inhibitor"/>
    <property type="match status" value="1"/>
</dbReference>
<dbReference type="SUPFAM" id="SSF81383">
    <property type="entry name" value="F-box domain"/>
    <property type="match status" value="1"/>
</dbReference>
<keyword evidence="2" id="KW-0732">Signal</keyword>
<dbReference type="InterPro" id="IPR032675">
    <property type="entry name" value="LRR_dom_sf"/>
</dbReference>
<sequence length="624" mass="68832">MGLQLPAGAHVSQTILVLALHMYRTTLCAQFADPIPPLFPTCRRRLAVDADGDEGFGSSRLPLSPALPVVSGPLLPRQAGGYGAGARQFLRELEPDSEVSFGNTWNWRFIFGLFGRLVVWSSYIKIHIHGALQDTYSMEIAEGTRKRTRASDGGGESSTGGPDRLSALPDCLLHVIMSSLKARQVVQTCVLSTRWKHLWRSVPCLDIDIVEFRTKAAAPASSSGGSDSSSDSDDSDSDLGSNQDKGKGWDEFEDFTINLMLRCNIALLDSFRLDIDRGCRPQTYVCSDSAIQGWEYSGRQAAAWLRRAMKYCTPGPGHAISCQHQGLNLSPSSWRLRRLHLCHVPLDNRFAEHLSSVCCSLEDLELDHCTCEIRSIASDSLQNLVLKSCSWGGFLSDIASPTLKTLIIDGGSNWYGDLLAISAPMVAYLRLDVDGVCFRGGISINEMPSLDRASIHLRHKYSFCPKVLGKEHTFLEFQNLRNLLLDDCDLSDDFRILRFFHRGSPNLEKVTLRHCKFPGDSEDKEGTLKLDKTSSSGCCCGLDFLRDANVELEIIHKDGDACRSACELVRHLPNLKGTTDAVPDAAAAPAEHPVPHSTGVGPRRGTRRRMTSVRVSGPEWEWPM</sequence>
<dbReference type="Proteomes" id="UP000604825">
    <property type="component" value="Unassembled WGS sequence"/>
</dbReference>
<dbReference type="PANTHER" id="PTHR34223:SF27">
    <property type="entry name" value="F-BOX DOMAIN-CONTAINING PROTEIN"/>
    <property type="match status" value="1"/>
</dbReference>
<feature type="region of interest" description="Disordered" evidence="1">
    <location>
        <begin position="144"/>
        <end position="163"/>
    </location>
</feature>
<proteinExistence type="predicted"/>
<dbReference type="EMBL" id="CAJGYO010000010">
    <property type="protein sequence ID" value="CAD6256385.1"/>
    <property type="molecule type" value="Genomic_DNA"/>
</dbReference>
<comment type="caution">
    <text evidence="4">The sequence shown here is derived from an EMBL/GenBank/DDBJ whole genome shotgun (WGS) entry which is preliminary data.</text>
</comment>